<organism evidence="2 3">
    <name type="scientific">Linum tenue</name>
    <dbReference type="NCBI Taxonomy" id="586396"/>
    <lineage>
        <taxon>Eukaryota</taxon>
        <taxon>Viridiplantae</taxon>
        <taxon>Streptophyta</taxon>
        <taxon>Embryophyta</taxon>
        <taxon>Tracheophyta</taxon>
        <taxon>Spermatophyta</taxon>
        <taxon>Magnoliopsida</taxon>
        <taxon>eudicotyledons</taxon>
        <taxon>Gunneridae</taxon>
        <taxon>Pentapetalae</taxon>
        <taxon>rosids</taxon>
        <taxon>fabids</taxon>
        <taxon>Malpighiales</taxon>
        <taxon>Linaceae</taxon>
        <taxon>Linum</taxon>
    </lineage>
</organism>
<name>A0AAV0NMK5_9ROSI</name>
<reference evidence="2" key="1">
    <citation type="submission" date="2022-08" db="EMBL/GenBank/DDBJ databases">
        <authorList>
            <person name="Gutierrez-Valencia J."/>
        </authorList>
    </citation>
    <scope>NUCLEOTIDE SEQUENCE</scope>
</reference>
<evidence type="ECO:0000256" key="1">
    <source>
        <dbReference type="SAM" id="Phobius"/>
    </source>
</evidence>
<gene>
    <name evidence="2" type="ORF">LITE_LOCUS34193</name>
</gene>
<evidence type="ECO:0000313" key="2">
    <source>
        <dbReference type="EMBL" id="CAI0459835.1"/>
    </source>
</evidence>
<dbReference type="Proteomes" id="UP001154282">
    <property type="component" value="Unassembled WGS sequence"/>
</dbReference>
<feature type="transmembrane region" description="Helical" evidence="1">
    <location>
        <begin position="17"/>
        <end position="37"/>
    </location>
</feature>
<dbReference type="EMBL" id="CAMGYJ010000008">
    <property type="protein sequence ID" value="CAI0459835.1"/>
    <property type="molecule type" value="Genomic_DNA"/>
</dbReference>
<proteinExistence type="predicted"/>
<dbReference type="AlphaFoldDB" id="A0AAV0NMK5"/>
<keyword evidence="1" id="KW-1133">Transmembrane helix</keyword>
<protein>
    <submittedName>
        <fullName evidence="2">Uncharacterized protein</fullName>
    </submittedName>
</protein>
<evidence type="ECO:0000313" key="3">
    <source>
        <dbReference type="Proteomes" id="UP001154282"/>
    </source>
</evidence>
<keyword evidence="1" id="KW-0812">Transmembrane</keyword>
<keyword evidence="1" id="KW-0472">Membrane</keyword>
<comment type="caution">
    <text evidence="2">The sequence shown here is derived from an EMBL/GenBank/DDBJ whole genome shotgun (WGS) entry which is preliminary data.</text>
</comment>
<accession>A0AAV0NMK5</accession>
<keyword evidence="3" id="KW-1185">Reference proteome</keyword>
<sequence>MLAMYSGQIGLFSSQDLLIFFIMWELEFNIYFLLFFIPKAPICYAI</sequence>